<evidence type="ECO:0000313" key="3">
    <source>
        <dbReference type="EMBL" id="GIU52360.1"/>
    </source>
</evidence>
<feature type="transmembrane region" description="Helical" evidence="2">
    <location>
        <begin position="244"/>
        <end position="262"/>
    </location>
</feature>
<feature type="region of interest" description="Disordered" evidence="1">
    <location>
        <begin position="181"/>
        <end position="230"/>
    </location>
</feature>
<feature type="compositionally biased region" description="Polar residues" evidence="1">
    <location>
        <begin position="203"/>
        <end position="214"/>
    </location>
</feature>
<dbReference type="EMBL" id="BPEY01000177">
    <property type="protein sequence ID" value="GIU52360.1"/>
    <property type="molecule type" value="Genomic_DNA"/>
</dbReference>
<feature type="transmembrane region" description="Helical" evidence="2">
    <location>
        <begin position="60"/>
        <end position="79"/>
    </location>
</feature>
<evidence type="ECO:0000256" key="2">
    <source>
        <dbReference type="SAM" id="Phobius"/>
    </source>
</evidence>
<evidence type="ECO:0000256" key="1">
    <source>
        <dbReference type="SAM" id="MobiDB-lite"/>
    </source>
</evidence>
<gene>
    <name evidence="3" type="ORF">TUM4438_44900</name>
</gene>
<keyword evidence="2" id="KW-1133">Transmembrane helix</keyword>
<name>A0ABQ4PRW1_9GAMM</name>
<organism evidence="3 4">
    <name type="scientific">Shewanella sairae</name>
    <dbReference type="NCBI Taxonomy" id="190310"/>
    <lineage>
        <taxon>Bacteria</taxon>
        <taxon>Pseudomonadati</taxon>
        <taxon>Pseudomonadota</taxon>
        <taxon>Gammaproteobacteria</taxon>
        <taxon>Alteromonadales</taxon>
        <taxon>Shewanellaceae</taxon>
        <taxon>Shewanella</taxon>
    </lineage>
</organism>
<protein>
    <recommendedName>
        <fullName evidence="5">PH domain-containing protein</fullName>
    </recommendedName>
</protein>
<keyword evidence="4" id="KW-1185">Reference proteome</keyword>
<keyword evidence="2" id="KW-0472">Membrane</keyword>
<reference evidence="3" key="1">
    <citation type="submission" date="2021-05" db="EMBL/GenBank/DDBJ databases">
        <title>Molecular characterization for Shewanella algae harboring chromosomal blaOXA-55-like strains isolated from clinical and environment sample.</title>
        <authorList>
            <person name="Ohama Y."/>
            <person name="Aoki K."/>
            <person name="Harada S."/>
            <person name="Moriya K."/>
            <person name="Ishii Y."/>
            <person name="Tateda K."/>
        </authorList>
    </citation>
    <scope>NUCLEOTIDE SEQUENCE</scope>
    <source>
        <strain evidence="3">JCM 11563</strain>
    </source>
</reference>
<accession>A0ABQ4PRW1</accession>
<evidence type="ECO:0008006" key="5">
    <source>
        <dbReference type="Google" id="ProtNLM"/>
    </source>
</evidence>
<dbReference type="Proteomes" id="UP000887104">
    <property type="component" value="Unassembled WGS sequence"/>
</dbReference>
<proteinExistence type="predicted"/>
<sequence>MQYSQLPKQAQRFIRPEGLPEQLRLATKNHYVCRGLAILGLLPLLSSLLMAVTLDGAQQTLYQFVVVLLLPVLLILGTLKHHLVLDNPSKQRFVQLQIFGYHCQKAYQAPLPSTELLLRHSSYDRSQYELKLDNIVYPIGSLVDATQVTMFFASTFNIPAKEQVSDFPHIHNLIASSTETPLETSSKLTKTNNQSIPDAKTVFNKQTAKPQNSSTTKDNDNTDKNKQAAPFVPPLWQPKVILRLFYPLPFLMLFGFIMKYLGTL</sequence>
<feature type="compositionally biased region" description="Basic and acidic residues" evidence="1">
    <location>
        <begin position="217"/>
        <end position="226"/>
    </location>
</feature>
<feature type="compositionally biased region" description="Polar residues" evidence="1">
    <location>
        <begin position="181"/>
        <end position="196"/>
    </location>
</feature>
<comment type="caution">
    <text evidence="3">The sequence shown here is derived from an EMBL/GenBank/DDBJ whole genome shotgun (WGS) entry which is preliminary data.</text>
</comment>
<feature type="transmembrane region" description="Helical" evidence="2">
    <location>
        <begin position="31"/>
        <end position="54"/>
    </location>
</feature>
<keyword evidence="2" id="KW-0812">Transmembrane</keyword>
<dbReference type="RefSeq" id="WP_220783456.1">
    <property type="nucleotide sequence ID" value="NZ_BPEY01000177.1"/>
</dbReference>
<evidence type="ECO:0000313" key="4">
    <source>
        <dbReference type="Proteomes" id="UP000887104"/>
    </source>
</evidence>